<dbReference type="PROSITE" id="PS00086">
    <property type="entry name" value="CYTOCHROME_P450"/>
    <property type="match status" value="1"/>
</dbReference>
<keyword evidence="17" id="KW-1185">Reference proteome</keyword>
<keyword evidence="11 14" id="KW-0408">Iron</keyword>
<dbReference type="SUPFAM" id="SSF48264">
    <property type="entry name" value="Cytochrome P450"/>
    <property type="match status" value="1"/>
</dbReference>
<dbReference type="GO" id="GO:0004497">
    <property type="term" value="F:monooxygenase activity"/>
    <property type="evidence" value="ECO:0007669"/>
    <property type="project" value="UniProtKB-KW"/>
</dbReference>
<comment type="subcellular location">
    <subcellularLocation>
        <location evidence="4">Endoplasmic reticulum membrane</location>
        <topology evidence="4">Peripheral membrane protein</topology>
    </subcellularLocation>
    <subcellularLocation>
        <location evidence="3">Microsome membrane</location>
        <topology evidence="3">Peripheral membrane protein</topology>
    </subcellularLocation>
</comment>
<evidence type="ECO:0000256" key="12">
    <source>
        <dbReference type="ARBA" id="ARBA00023033"/>
    </source>
</evidence>
<evidence type="ECO:0000256" key="9">
    <source>
        <dbReference type="ARBA" id="ARBA00022848"/>
    </source>
</evidence>
<evidence type="ECO:0000313" key="17">
    <source>
        <dbReference type="Proteomes" id="UP001151699"/>
    </source>
</evidence>
<reference evidence="16" key="1">
    <citation type="submission" date="2022-07" db="EMBL/GenBank/DDBJ databases">
        <authorList>
            <person name="Trinca V."/>
            <person name="Uliana J.V.C."/>
            <person name="Torres T.T."/>
            <person name="Ward R.J."/>
            <person name="Monesi N."/>
        </authorList>
    </citation>
    <scope>NUCLEOTIDE SEQUENCE</scope>
    <source>
        <strain evidence="16">HSMRA1968</strain>
        <tissue evidence="16">Whole embryos</tissue>
    </source>
</reference>
<protein>
    <submittedName>
        <fullName evidence="16">Cytochrome P450 4C1</fullName>
    </submittedName>
</protein>
<evidence type="ECO:0000256" key="10">
    <source>
        <dbReference type="ARBA" id="ARBA00023002"/>
    </source>
</evidence>
<dbReference type="PANTHER" id="PTHR24291">
    <property type="entry name" value="CYTOCHROME P450 FAMILY 4"/>
    <property type="match status" value="1"/>
</dbReference>
<evidence type="ECO:0000256" key="2">
    <source>
        <dbReference type="ARBA" id="ARBA00003690"/>
    </source>
</evidence>
<comment type="similarity">
    <text evidence="5 15">Belongs to the cytochrome P450 family.</text>
</comment>
<name>A0A9Q0MRN3_9DIPT</name>
<comment type="cofactor">
    <cofactor evidence="1 14">
        <name>heme</name>
        <dbReference type="ChEBI" id="CHEBI:30413"/>
    </cofactor>
</comment>
<evidence type="ECO:0000256" key="13">
    <source>
        <dbReference type="ARBA" id="ARBA00023136"/>
    </source>
</evidence>
<evidence type="ECO:0000313" key="16">
    <source>
        <dbReference type="EMBL" id="KAJ6636722.1"/>
    </source>
</evidence>
<evidence type="ECO:0000256" key="3">
    <source>
        <dbReference type="ARBA" id="ARBA00004174"/>
    </source>
</evidence>
<dbReference type="InterPro" id="IPR001128">
    <property type="entry name" value="Cyt_P450"/>
</dbReference>
<evidence type="ECO:0000256" key="14">
    <source>
        <dbReference type="PIRSR" id="PIRSR602401-1"/>
    </source>
</evidence>
<keyword evidence="10 15" id="KW-0560">Oxidoreductase</keyword>
<evidence type="ECO:0000256" key="4">
    <source>
        <dbReference type="ARBA" id="ARBA00004406"/>
    </source>
</evidence>
<comment type="caution">
    <text evidence="16">The sequence shown here is derived from an EMBL/GenBank/DDBJ whole genome shotgun (WGS) entry which is preliminary data.</text>
</comment>
<keyword evidence="12 15" id="KW-0503">Monooxygenase</keyword>
<organism evidence="16 17">
    <name type="scientific">Pseudolycoriella hygida</name>
    <dbReference type="NCBI Taxonomy" id="35572"/>
    <lineage>
        <taxon>Eukaryota</taxon>
        <taxon>Metazoa</taxon>
        <taxon>Ecdysozoa</taxon>
        <taxon>Arthropoda</taxon>
        <taxon>Hexapoda</taxon>
        <taxon>Insecta</taxon>
        <taxon>Pterygota</taxon>
        <taxon>Neoptera</taxon>
        <taxon>Endopterygota</taxon>
        <taxon>Diptera</taxon>
        <taxon>Nematocera</taxon>
        <taxon>Sciaroidea</taxon>
        <taxon>Sciaridae</taxon>
        <taxon>Pseudolycoriella</taxon>
    </lineage>
</organism>
<dbReference type="InterPro" id="IPR017972">
    <property type="entry name" value="Cyt_P450_CS"/>
</dbReference>
<evidence type="ECO:0000256" key="11">
    <source>
        <dbReference type="ARBA" id="ARBA00023004"/>
    </source>
</evidence>
<keyword evidence="9" id="KW-0492">Microsome</keyword>
<evidence type="ECO:0000256" key="15">
    <source>
        <dbReference type="RuleBase" id="RU000461"/>
    </source>
</evidence>
<accession>A0A9Q0MRN3</accession>
<dbReference type="GO" id="GO:0016705">
    <property type="term" value="F:oxidoreductase activity, acting on paired donors, with incorporation or reduction of molecular oxygen"/>
    <property type="evidence" value="ECO:0007669"/>
    <property type="project" value="InterPro"/>
</dbReference>
<keyword evidence="7 14" id="KW-0479">Metal-binding</keyword>
<dbReference type="PRINTS" id="PR00463">
    <property type="entry name" value="EP450I"/>
</dbReference>
<dbReference type="Proteomes" id="UP001151699">
    <property type="component" value="Chromosome C"/>
</dbReference>
<dbReference type="Gene3D" id="1.10.630.10">
    <property type="entry name" value="Cytochrome P450"/>
    <property type="match status" value="1"/>
</dbReference>
<dbReference type="Pfam" id="PF00067">
    <property type="entry name" value="p450"/>
    <property type="match status" value="1"/>
</dbReference>
<dbReference type="PRINTS" id="PR00385">
    <property type="entry name" value="P450"/>
</dbReference>
<dbReference type="InterPro" id="IPR036396">
    <property type="entry name" value="Cyt_P450_sf"/>
</dbReference>
<dbReference type="PANTHER" id="PTHR24291:SF189">
    <property type="entry name" value="CYTOCHROME P450 4C3-RELATED"/>
    <property type="match status" value="1"/>
</dbReference>
<sequence>MLFIYLFCVVALILTLKFYLYKRRIMKYVGHLPAPPEIPFVGSGLYFIGKNSMEIMDLLCMTTDIFDTPCRFWLGPVLAIFLGKPEDVQTVLLSPHCLEKPYIYRFMDDVEGIFTAPIHKWKSQRKLLNPTFNNKILLSFVPIFNEKSQILADVLDKKVGQKNFDISKQLFACTLEMVCCTTIGCDLEFQSNKNVKMLETMEIQSELVANRMTRFWLHPFFIYRFTNDYKKFRDNTKFIYEIPRAIRKIKEKEFYEKKIFENNNELETEEFFSTPQIFVNELFKLHNQKLIDDRMLDDEILTILVGGNETTALTTSHVILMLAMHPDIQERAFQEIKSVHETQTSHTTTDILTKLNYLEMCIKETMRLYPVAQFLARQNLQEIKLSNCTVPKGTMLIMSFHHLHRNKEVWGPNADRFDPDNFLPEKIASRHAYSFLPFSAGPRNCIGYKYGWFAMKIILSAIMRRYKLSTHLRLEDIRTKFEVTLKIENRHLVTVERREEY</sequence>
<keyword evidence="8" id="KW-0256">Endoplasmic reticulum</keyword>
<evidence type="ECO:0000256" key="7">
    <source>
        <dbReference type="ARBA" id="ARBA00022723"/>
    </source>
</evidence>
<dbReference type="InterPro" id="IPR050196">
    <property type="entry name" value="Cytochrome_P450_Monoox"/>
</dbReference>
<dbReference type="GO" id="GO:0020037">
    <property type="term" value="F:heme binding"/>
    <property type="evidence" value="ECO:0007669"/>
    <property type="project" value="InterPro"/>
</dbReference>
<gene>
    <name evidence="16" type="primary">CYP4C1_9</name>
    <name evidence="16" type="ORF">Bhyg_15315</name>
</gene>
<dbReference type="GO" id="GO:0005789">
    <property type="term" value="C:endoplasmic reticulum membrane"/>
    <property type="evidence" value="ECO:0007669"/>
    <property type="project" value="UniProtKB-SubCell"/>
</dbReference>
<keyword evidence="6 14" id="KW-0349">Heme</keyword>
<evidence type="ECO:0000256" key="6">
    <source>
        <dbReference type="ARBA" id="ARBA00022617"/>
    </source>
</evidence>
<evidence type="ECO:0000256" key="1">
    <source>
        <dbReference type="ARBA" id="ARBA00001971"/>
    </source>
</evidence>
<feature type="binding site" description="axial binding residue" evidence="14">
    <location>
        <position position="445"/>
    </location>
    <ligand>
        <name>heme</name>
        <dbReference type="ChEBI" id="CHEBI:30413"/>
    </ligand>
    <ligandPart>
        <name>Fe</name>
        <dbReference type="ChEBI" id="CHEBI:18248"/>
    </ligandPart>
</feature>
<dbReference type="AlphaFoldDB" id="A0A9Q0MRN3"/>
<dbReference type="GO" id="GO:0005506">
    <property type="term" value="F:iron ion binding"/>
    <property type="evidence" value="ECO:0007669"/>
    <property type="project" value="InterPro"/>
</dbReference>
<dbReference type="InterPro" id="IPR002401">
    <property type="entry name" value="Cyt_P450_E_grp-I"/>
</dbReference>
<dbReference type="OrthoDB" id="1470350at2759"/>
<keyword evidence="13" id="KW-0472">Membrane</keyword>
<evidence type="ECO:0000256" key="8">
    <source>
        <dbReference type="ARBA" id="ARBA00022824"/>
    </source>
</evidence>
<evidence type="ECO:0000256" key="5">
    <source>
        <dbReference type="ARBA" id="ARBA00010617"/>
    </source>
</evidence>
<dbReference type="EMBL" id="WJQU01000004">
    <property type="protein sequence ID" value="KAJ6636722.1"/>
    <property type="molecule type" value="Genomic_DNA"/>
</dbReference>
<dbReference type="CDD" id="cd11057">
    <property type="entry name" value="CYP313-like"/>
    <property type="match status" value="1"/>
</dbReference>
<proteinExistence type="inferred from homology"/>
<comment type="function">
    <text evidence="2">May be involved in the metabolism of insect hormones and in the breakdown of synthetic insecticides.</text>
</comment>